<sequence length="272" mass="31817">MHAEENNDEIKNCPPAKVLWYLPIVPRLKRLFANAKDAKSVKETGKYDMWLIILIGKYERKFSSWDHWNIEDEKYKVPALKVASTSWKNFKMSLITNYLEEGLNPCSDYPYLDEETWKQFCVMKTIDEFLEKREKGRKNAALNTNPARLGASGYRSNYDNWSKEMMDSEMIDSDYSWIEKDRHALEGLWIPGLGEDVLIAMLGPEYPGHTRGVSHTVGLKKTIPRISTKKRKTRTPVDIDWEENRMNFEAECKEKRKSFASECEEKKNVIQC</sequence>
<reference evidence="1" key="1">
    <citation type="submission" date="2023-03" db="EMBL/GenBank/DDBJ databases">
        <title>Chromosome-scale reference genome and RAD-based genetic map of yellow starthistle (Centaurea solstitialis) reveal putative structural variation and QTLs associated with invader traits.</title>
        <authorList>
            <person name="Reatini B."/>
            <person name="Cang F.A."/>
            <person name="Jiang Q."/>
            <person name="Mckibben M.T.W."/>
            <person name="Barker M.S."/>
            <person name="Rieseberg L.H."/>
            <person name="Dlugosch K.M."/>
        </authorList>
    </citation>
    <scope>NUCLEOTIDE SEQUENCE</scope>
    <source>
        <strain evidence="1">CAN-66</strain>
        <tissue evidence="1">Leaf</tissue>
    </source>
</reference>
<protein>
    <submittedName>
        <fullName evidence="1">Uncharacterized protein</fullName>
    </submittedName>
</protein>
<dbReference type="EMBL" id="JARYMX010000005">
    <property type="protein sequence ID" value="KAJ9546896.1"/>
    <property type="molecule type" value="Genomic_DNA"/>
</dbReference>
<organism evidence="1 2">
    <name type="scientific">Centaurea solstitialis</name>
    <name type="common">yellow star-thistle</name>
    <dbReference type="NCBI Taxonomy" id="347529"/>
    <lineage>
        <taxon>Eukaryota</taxon>
        <taxon>Viridiplantae</taxon>
        <taxon>Streptophyta</taxon>
        <taxon>Embryophyta</taxon>
        <taxon>Tracheophyta</taxon>
        <taxon>Spermatophyta</taxon>
        <taxon>Magnoliopsida</taxon>
        <taxon>eudicotyledons</taxon>
        <taxon>Gunneridae</taxon>
        <taxon>Pentapetalae</taxon>
        <taxon>asterids</taxon>
        <taxon>campanulids</taxon>
        <taxon>Asterales</taxon>
        <taxon>Asteraceae</taxon>
        <taxon>Carduoideae</taxon>
        <taxon>Cardueae</taxon>
        <taxon>Centaureinae</taxon>
        <taxon>Centaurea</taxon>
    </lineage>
</organism>
<proteinExistence type="predicted"/>
<comment type="caution">
    <text evidence="1">The sequence shown here is derived from an EMBL/GenBank/DDBJ whole genome shotgun (WGS) entry which is preliminary data.</text>
</comment>
<accession>A0AA38T1U6</accession>
<dbReference type="PANTHER" id="PTHR33018">
    <property type="entry name" value="OS10G0338966 PROTEIN-RELATED"/>
    <property type="match status" value="1"/>
</dbReference>
<evidence type="ECO:0000313" key="2">
    <source>
        <dbReference type="Proteomes" id="UP001172457"/>
    </source>
</evidence>
<dbReference type="Proteomes" id="UP001172457">
    <property type="component" value="Chromosome 5"/>
</dbReference>
<keyword evidence="2" id="KW-1185">Reference proteome</keyword>
<dbReference type="PANTHER" id="PTHR33018:SF37">
    <property type="entry name" value="TRANSPOSASE TNP1_EN_SPM-LIKE DOMAIN-CONTAINING PROTEIN"/>
    <property type="match status" value="1"/>
</dbReference>
<name>A0AA38T1U6_9ASTR</name>
<dbReference type="AlphaFoldDB" id="A0AA38T1U6"/>
<gene>
    <name evidence="1" type="ORF">OSB04_019439</name>
</gene>
<evidence type="ECO:0000313" key="1">
    <source>
        <dbReference type="EMBL" id="KAJ9546896.1"/>
    </source>
</evidence>